<dbReference type="Gene3D" id="3.30.450.40">
    <property type="match status" value="1"/>
</dbReference>
<dbReference type="PANTHER" id="PTHR30136">
    <property type="entry name" value="HELIX-TURN-HELIX TRANSCRIPTIONAL REGULATOR, ICLR FAMILY"/>
    <property type="match status" value="1"/>
</dbReference>
<dbReference type="EMBL" id="RJMB01000005">
    <property type="protein sequence ID" value="RNL85713.1"/>
    <property type="molecule type" value="Genomic_DNA"/>
</dbReference>
<dbReference type="InterPro" id="IPR029016">
    <property type="entry name" value="GAF-like_dom_sf"/>
</dbReference>
<dbReference type="GO" id="GO:0003677">
    <property type="term" value="F:DNA binding"/>
    <property type="evidence" value="ECO:0007669"/>
    <property type="project" value="UniProtKB-KW"/>
</dbReference>
<dbReference type="PANTHER" id="PTHR30136:SF2">
    <property type="entry name" value="TRANSCRIPTIONAL REGULATOR ICLR"/>
    <property type="match status" value="1"/>
</dbReference>
<evidence type="ECO:0000256" key="2">
    <source>
        <dbReference type="ARBA" id="ARBA00023125"/>
    </source>
</evidence>
<protein>
    <submittedName>
        <fullName evidence="6">IclR family transcriptional regulator</fullName>
    </submittedName>
</protein>
<evidence type="ECO:0000259" key="4">
    <source>
        <dbReference type="PROSITE" id="PS51077"/>
    </source>
</evidence>
<dbReference type="SUPFAM" id="SSF46785">
    <property type="entry name" value="Winged helix' DNA-binding domain"/>
    <property type="match status" value="1"/>
</dbReference>
<dbReference type="InterPro" id="IPR036388">
    <property type="entry name" value="WH-like_DNA-bd_sf"/>
</dbReference>
<sequence>MARRTPALIRSLDILELFTDGRESVSAPEIVRELDLPRTSVHELLHTLSDRGYLRPHPDVPGRYQLGLQLFRLGSAYAEQLDVAKLGQQVAQELVARCNETAHVAVLEGDHVVYIAKVDSSRAVRMVSTLGGRVPAHCTALGKALLSALSEGELRERLGDGPLPAMTPNSITDVPRLLDELAGIRESGIAVEVCESNPDVCCTAAPVRDRTGATVAGVSVSVPLHRWSERLRTDLGELVAEGADRLTAALGGRSSHQGRART</sequence>
<accession>A0A3N0ED05</accession>
<dbReference type="SMART" id="SM00346">
    <property type="entry name" value="HTH_ICLR"/>
    <property type="match status" value="1"/>
</dbReference>
<evidence type="ECO:0000313" key="6">
    <source>
        <dbReference type="EMBL" id="RNL85713.1"/>
    </source>
</evidence>
<dbReference type="GO" id="GO:0045892">
    <property type="term" value="P:negative regulation of DNA-templated transcription"/>
    <property type="evidence" value="ECO:0007669"/>
    <property type="project" value="TreeGrafter"/>
</dbReference>
<keyword evidence="2" id="KW-0238">DNA-binding</keyword>
<dbReference type="RefSeq" id="WP_123200492.1">
    <property type="nucleotide sequence ID" value="NZ_RJMB01000005.1"/>
</dbReference>
<dbReference type="Pfam" id="PF09339">
    <property type="entry name" value="HTH_IclR"/>
    <property type="match status" value="1"/>
</dbReference>
<dbReference type="PROSITE" id="PS51077">
    <property type="entry name" value="HTH_ICLR"/>
    <property type="match status" value="1"/>
</dbReference>
<evidence type="ECO:0000313" key="7">
    <source>
        <dbReference type="Proteomes" id="UP000269198"/>
    </source>
</evidence>
<organism evidence="6 7">
    <name type="scientific">Halostreptopolyspora alba</name>
    <dbReference type="NCBI Taxonomy" id="2487137"/>
    <lineage>
        <taxon>Bacteria</taxon>
        <taxon>Bacillati</taxon>
        <taxon>Actinomycetota</taxon>
        <taxon>Actinomycetes</taxon>
        <taxon>Streptosporangiales</taxon>
        <taxon>Nocardiopsidaceae</taxon>
        <taxon>Halostreptopolyspora</taxon>
    </lineage>
</organism>
<dbReference type="Pfam" id="PF01614">
    <property type="entry name" value="IclR_C"/>
    <property type="match status" value="1"/>
</dbReference>
<keyword evidence="3" id="KW-0804">Transcription</keyword>
<dbReference type="InterPro" id="IPR014757">
    <property type="entry name" value="Tscrpt_reg_IclR_C"/>
</dbReference>
<dbReference type="InterPro" id="IPR036390">
    <property type="entry name" value="WH_DNA-bd_sf"/>
</dbReference>
<feature type="domain" description="HTH iclR-type" evidence="4">
    <location>
        <begin position="5"/>
        <end position="68"/>
    </location>
</feature>
<evidence type="ECO:0000256" key="3">
    <source>
        <dbReference type="ARBA" id="ARBA00023163"/>
    </source>
</evidence>
<dbReference type="GO" id="GO:0003700">
    <property type="term" value="F:DNA-binding transcription factor activity"/>
    <property type="evidence" value="ECO:0007669"/>
    <property type="project" value="TreeGrafter"/>
</dbReference>
<dbReference type="PROSITE" id="PS51078">
    <property type="entry name" value="ICLR_ED"/>
    <property type="match status" value="1"/>
</dbReference>
<dbReference type="Proteomes" id="UP000269198">
    <property type="component" value="Unassembled WGS sequence"/>
</dbReference>
<comment type="caution">
    <text evidence="6">The sequence shown here is derived from an EMBL/GenBank/DDBJ whole genome shotgun (WGS) entry which is preliminary data.</text>
</comment>
<evidence type="ECO:0000259" key="5">
    <source>
        <dbReference type="PROSITE" id="PS51078"/>
    </source>
</evidence>
<evidence type="ECO:0000256" key="1">
    <source>
        <dbReference type="ARBA" id="ARBA00023015"/>
    </source>
</evidence>
<gene>
    <name evidence="6" type="ORF">EFW17_07025</name>
</gene>
<name>A0A3N0ED05_9ACTN</name>
<reference evidence="6 7" key="1">
    <citation type="submission" date="2018-11" db="EMBL/GenBank/DDBJ databases">
        <title>The genome draft of YIM 96095.</title>
        <authorList>
            <person name="Tang S.-K."/>
            <person name="Chunyu W.-X."/>
            <person name="Feng Y.-Z."/>
        </authorList>
    </citation>
    <scope>NUCLEOTIDE SEQUENCE [LARGE SCALE GENOMIC DNA]</scope>
    <source>
        <strain evidence="6 7">YIM 96095</strain>
    </source>
</reference>
<proteinExistence type="predicted"/>
<feature type="domain" description="IclR-ED" evidence="5">
    <location>
        <begin position="69"/>
        <end position="252"/>
    </location>
</feature>
<dbReference type="InterPro" id="IPR050707">
    <property type="entry name" value="HTH_MetabolicPath_Reg"/>
</dbReference>
<dbReference type="AlphaFoldDB" id="A0A3N0ED05"/>
<dbReference type="OrthoDB" id="3730822at2"/>
<keyword evidence="1" id="KW-0805">Transcription regulation</keyword>
<dbReference type="InterPro" id="IPR005471">
    <property type="entry name" value="Tscrpt_reg_IclR_N"/>
</dbReference>
<dbReference type="Gene3D" id="1.10.10.10">
    <property type="entry name" value="Winged helix-like DNA-binding domain superfamily/Winged helix DNA-binding domain"/>
    <property type="match status" value="1"/>
</dbReference>
<keyword evidence="7" id="KW-1185">Reference proteome</keyword>
<dbReference type="SUPFAM" id="SSF55781">
    <property type="entry name" value="GAF domain-like"/>
    <property type="match status" value="1"/>
</dbReference>